<evidence type="ECO:0000256" key="3">
    <source>
        <dbReference type="ARBA" id="ARBA00022729"/>
    </source>
</evidence>
<dbReference type="PATRIC" id="fig|1132509.6.peg.2007"/>
<dbReference type="PANTHER" id="PTHR30290">
    <property type="entry name" value="PERIPLASMIC BINDING COMPONENT OF ABC TRANSPORTER"/>
    <property type="match status" value="1"/>
</dbReference>
<dbReference type="OrthoDB" id="194307at2157"/>
<dbReference type="InterPro" id="IPR000914">
    <property type="entry name" value="SBP_5_dom"/>
</dbReference>
<dbReference type="CDD" id="cd00995">
    <property type="entry name" value="PBP2_NikA_DppA_OppA_like"/>
    <property type="match status" value="1"/>
</dbReference>
<dbReference type="PANTHER" id="PTHR30290:SF9">
    <property type="entry name" value="OLIGOPEPTIDE-BINDING PROTEIN APPA"/>
    <property type="match status" value="1"/>
</dbReference>
<dbReference type="EMBL" id="AOMB01000025">
    <property type="protein sequence ID" value="EMA38640.1"/>
    <property type="molecule type" value="Genomic_DNA"/>
</dbReference>
<reference evidence="6 7" key="1">
    <citation type="journal article" date="2014" name="PLoS Genet.">
        <title>Phylogenetically driven sequencing of extremely halophilic archaea reveals strategies for static and dynamic osmo-response.</title>
        <authorList>
            <person name="Becker E.A."/>
            <person name="Seitzer P.M."/>
            <person name="Tritt A."/>
            <person name="Larsen D."/>
            <person name="Krusor M."/>
            <person name="Yao A.I."/>
            <person name="Wu D."/>
            <person name="Madern D."/>
            <person name="Eisen J.A."/>
            <person name="Darling A.E."/>
            <person name="Facciotti M.T."/>
        </authorList>
    </citation>
    <scope>NUCLEOTIDE SEQUENCE [LARGE SCALE GENOMIC DNA]</scope>
    <source>
        <strain evidence="6 7">100A6</strain>
    </source>
</reference>
<keyword evidence="3" id="KW-0732">Signal</keyword>
<evidence type="ECO:0000256" key="1">
    <source>
        <dbReference type="ARBA" id="ARBA00005695"/>
    </source>
</evidence>
<evidence type="ECO:0000313" key="6">
    <source>
        <dbReference type="EMBL" id="EMA38640.1"/>
    </source>
</evidence>
<dbReference type="PIRSF" id="PIRSF002741">
    <property type="entry name" value="MppA"/>
    <property type="match status" value="1"/>
</dbReference>
<protein>
    <submittedName>
        <fullName evidence="6">Peptide ABC transporter substrate-binding protein</fullName>
    </submittedName>
</protein>
<dbReference type="GO" id="GO:0015833">
    <property type="term" value="P:peptide transport"/>
    <property type="evidence" value="ECO:0007669"/>
    <property type="project" value="TreeGrafter"/>
</dbReference>
<sequence>MVGLAGCSSGSSGGGNNSGGNGSGGSSNGSAGGTSAGSNEDTRSGKRSVGGNYIVGDQTGITTLNWLQVDDQPTANRIRLMLDFLYTVTQDKEVFPLLAKDISTQDDQTYTVTLRDNLEWGGNYGQMTAEDWIYQIKNVFQANSNWSGYTNQSYWLTADGNPIPVEKRGKLKFDIKLQDPDPSYLLRPNLQGAWCMPKKLLNQYVPNQDTEGLKKDTDVQQVGYSGNLGPYTFDHLNRESEFVATRNENYYLRDASDVPEAWKNVPYFDKYTYKVIPEQSTRLSALKSGGVTESGIAAAKVEQFQNMDGITVQQIKQPYLTMIFYNQRKNGWKPFRKQSVRRALSYAVDKKSVVENIFRGYSEVAHTFQPQWSEWYDDSQVLETGVGKRYSPEKARTKLENALSGTEYGYDGDTLTGPDGEVSLSLVITTSSDTVKTFAQYLGQAYGEIGIDVSINPVKFNTLINKYLSNSYQGNGEPKWNVSGSNGGGRDESVSPESWDMSVGVILNTYPLTPSNTSAFFEKKGTANYVGYYPEADFESLYNEASTATNEKKRQRTYAEIFGELSKEQPYNFVSMGSDIYGYQSKVQGPKNGESPYLANWDSWTWDFKPQQ</sequence>
<evidence type="ECO:0000259" key="5">
    <source>
        <dbReference type="Pfam" id="PF00496"/>
    </source>
</evidence>
<gene>
    <name evidence="6" type="ORF">C447_08885</name>
</gene>
<feature type="compositionally biased region" description="Gly residues" evidence="4">
    <location>
        <begin position="11"/>
        <end position="35"/>
    </location>
</feature>
<organism evidence="6 7">
    <name type="scientific">Halococcus hamelinensis 100A6</name>
    <dbReference type="NCBI Taxonomy" id="1132509"/>
    <lineage>
        <taxon>Archaea</taxon>
        <taxon>Methanobacteriati</taxon>
        <taxon>Methanobacteriota</taxon>
        <taxon>Stenosarchaea group</taxon>
        <taxon>Halobacteria</taxon>
        <taxon>Halobacteriales</taxon>
        <taxon>Halococcaceae</taxon>
        <taxon>Halococcus</taxon>
    </lineage>
</organism>
<feature type="region of interest" description="Disordered" evidence="4">
    <location>
        <begin position="477"/>
        <end position="497"/>
    </location>
</feature>
<feature type="compositionally biased region" description="Low complexity" evidence="4">
    <location>
        <begin position="1"/>
        <end position="10"/>
    </location>
</feature>
<dbReference type="Gene3D" id="3.40.190.10">
    <property type="entry name" value="Periplasmic binding protein-like II"/>
    <property type="match status" value="1"/>
</dbReference>
<keyword evidence="2" id="KW-0813">Transport</keyword>
<dbReference type="GO" id="GO:0043190">
    <property type="term" value="C:ATP-binding cassette (ABC) transporter complex"/>
    <property type="evidence" value="ECO:0007669"/>
    <property type="project" value="InterPro"/>
</dbReference>
<dbReference type="GO" id="GO:1904680">
    <property type="term" value="F:peptide transmembrane transporter activity"/>
    <property type="evidence" value="ECO:0007669"/>
    <property type="project" value="TreeGrafter"/>
</dbReference>
<feature type="domain" description="Solute-binding protein family 5" evidence="5">
    <location>
        <begin position="94"/>
        <end position="524"/>
    </location>
</feature>
<dbReference type="Gene3D" id="3.10.105.10">
    <property type="entry name" value="Dipeptide-binding Protein, Domain 3"/>
    <property type="match status" value="1"/>
</dbReference>
<dbReference type="eggNOG" id="arCOG01534">
    <property type="taxonomic scope" value="Archaea"/>
</dbReference>
<evidence type="ECO:0000256" key="2">
    <source>
        <dbReference type="ARBA" id="ARBA00022448"/>
    </source>
</evidence>
<comment type="similarity">
    <text evidence="1">Belongs to the bacterial solute-binding protein 5 family.</text>
</comment>
<dbReference type="InterPro" id="IPR039424">
    <property type="entry name" value="SBP_5"/>
</dbReference>
<feature type="region of interest" description="Disordered" evidence="4">
    <location>
        <begin position="1"/>
        <end position="51"/>
    </location>
</feature>
<dbReference type="Proteomes" id="UP000011566">
    <property type="component" value="Unassembled WGS sequence"/>
</dbReference>
<keyword evidence="7" id="KW-1185">Reference proteome</keyword>
<evidence type="ECO:0000313" key="7">
    <source>
        <dbReference type="Proteomes" id="UP000011566"/>
    </source>
</evidence>
<name>M0M2L2_9EURY</name>
<proteinExistence type="inferred from homology"/>
<dbReference type="GO" id="GO:0042597">
    <property type="term" value="C:periplasmic space"/>
    <property type="evidence" value="ECO:0007669"/>
    <property type="project" value="UniProtKB-ARBA"/>
</dbReference>
<dbReference type="SUPFAM" id="SSF53850">
    <property type="entry name" value="Periplasmic binding protein-like II"/>
    <property type="match status" value="1"/>
</dbReference>
<dbReference type="Pfam" id="PF00496">
    <property type="entry name" value="SBP_bac_5"/>
    <property type="match status" value="1"/>
</dbReference>
<dbReference type="Gene3D" id="3.90.76.10">
    <property type="entry name" value="Dipeptide-binding Protein, Domain 1"/>
    <property type="match status" value="1"/>
</dbReference>
<accession>M0M2L2</accession>
<dbReference type="InterPro" id="IPR030678">
    <property type="entry name" value="Peptide/Ni-bd"/>
</dbReference>
<dbReference type="RefSeq" id="WP_007693026.1">
    <property type="nucleotide sequence ID" value="NZ_AJRK01000007.1"/>
</dbReference>
<evidence type="ECO:0000256" key="4">
    <source>
        <dbReference type="SAM" id="MobiDB-lite"/>
    </source>
</evidence>
<dbReference type="AlphaFoldDB" id="M0M2L2"/>
<comment type="caution">
    <text evidence="6">The sequence shown here is derived from an EMBL/GenBank/DDBJ whole genome shotgun (WGS) entry which is preliminary data.</text>
</comment>